<evidence type="ECO:0000256" key="1">
    <source>
        <dbReference type="ARBA" id="ARBA00023125"/>
    </source>
</evidence>
<dbReference type="SUPFAM" id="SSF46689">
    <property type="entry name" value="Homeodomain-like"/>
    <property type="match status" value="1"/>
</dbReference>
<proteinExistence type="predicted"/>
<evidence type="ECO:0000313" key="5">
    <source>
        <dbReference type="Proteomes" id="UP001596435"/>
    </source>
</evidence>
<dbReference type="Pfam" id="PF00440">
    <property type="entry name" value="TetR_N"/>
    <property type="match status" value="1"/>
</dbReference>
<dbReference type="EMBL" id="JBHTAJ010000029">
    <property type="protein sequence ID" value="MFC7181275.1"/>
    <property type="molecule type" value="Genomic_DNA"/>
</dbReference>
<dbReference type="RefSeq" id="WP_345709916.1">
    <property type="nucleotide sequence ID" value="NZ_BAABKV010000001.1"/>
</dbReference>
<protein>
    <submittedName>
        <fullName evidence="4">TetR family transcriptional regulator</fullName>
    </submittedName>
</protein>
<dbReference type="PANTHER" id="PTHR30055">
    <property type="entry name" value="HTH-TYPE TRANSCRIPTIONAL REGULATOR RUTR"/>
    <property type="match status" value="1"/>
</dbReference>
<evidence type="ECO:0000259" key="3">
    <source>
        <dbReference type="PROSITE" id="PS50977"/>
    </source>
</evidence>
<dbReference type="PROSITE" id="PS50977">
    <property type="entry name" value="HTH_TETR_2"/>
    <property type="match status" value="1"/>
</dbReference>
<dbReference type="InterPro" id="IPR009057">
    <property type="entry name" value="Homeodomain-like_sf"/>
</dbReference>
<gene>
    <name evidence="4" type="ORF">ACFQMG_17100</name>
</gene>
<dbReference type="PANTHER" id="PTHR30055:SF235">
    <property type="entry name" value="TRANSCRIPTIONAL REGULATORY PROTEIN"/>
    <property type="match status" value="1"/>
</dbReference>
<keyword evidence="1 2" id="KW-0238">DNA-binding</keyword>
<dbReference type="Gene3D" id="1.10.10.60">
    <property type="entry name" value="Homeodomain-like"/>
    <property type="match status" value="1"/>
</dbReference>
<reference evidence="5" key="1">
    <citation type="journal article" date="2019" name="Int. J. Syst. Evol. Microbiol.">
        <title>The Global Catalogue of Microorganisms (GCM) 10K type strain sequencing project: providing services to taxonomists for standard genome sequencing and annotation.</title>
        <authorList>
            <consortium name="The Broad Institute Genomics Platform"/>
            <consortium name="The Broad Institute Genome Sequencing Center for Infectious Disease"/>
            <person name="Wu L."/>
            <person name="Ma J."/>
        </authorList>
    </citation>
    <scope>NUCLEOTIDE SEQUENCE [LARGE SCALE GENOMIC DNA]</scope>
    <source>
        <strain evidence="5">CGMCC 1.12859</strain>
    </source>
</reference>
<dbReference type="SUPFAM" id="SSF48498">
    <property type="entry name" value="Tetracyclin repressor-like, C-terminal domain"/>
    <property type="match status" value="1"/>
</dbReference>
<evidence type="ECO:0000313" key="4">
    <source>
        <dbReference type="EMBL" id="MFC7181275.1"/>
    </source>
</evidence>
<evidence type="ECO:0000256" key="2">
    <source>
        <dbReference type="PROSITE-ProRule" id="PRU00335"/>
    </source>
</evidence>
<keyword evidence="5" id="KW-1185">Reference proteome</keyword>
<dbReference type="InterPro" id="IPR041678">
    <property type="entry name" value="TetR_C_16"/>
</dbReference>
<feature type="domain" description="HTH tetR-type" evidence="3">
    <location>
        <begin position="14"/>
        <end position="74"/>
    </location>
</feature>
<dbReference type="InterPro" id="IPR001647">
    <property type="entry name" value="HTH_TetR"/>
</dbReference>
<dbReference type="Pfam" id="PF17920">
    <property type="entry name" value="TetR_C_16"/>
    <property type="match status" value="1"/>
</dbReference>
<sequence>MNKPARRGRRTGSPDTRAQILAVARRRFLSDGYDAVTLRAVAAEADVDLALVSYYFGSKKGLFGAALALSANPAEILLHALDGDLATLPQRTLRALLAAWEDPQAGAPLRGMLAGATQDEATAALVKEVIEREMIDKIAARIGGRDAHRRAGAFCAQMAGLIVTRFVLRLEPVASMSADEIVRLFGPPLGLVLGVRPQRPLTATGRP</sequence>
<dbReference type="InterPro" id="IPR050109">
    <property type="entry name" value="HTH-type_TetR-like_transc_reg"/>
</dbReference>
<organism evidence="4 5">
    <name type="scientific">Kitasatospora paranensis</name>
    <dbReference type="NCBI Taxonomy" id="258053"/>
    <lineage>
        <taxon>Bacteria</taxon>
        <taxon>Bacillati</taxon>
        <taxon>Actinomycetota</taxon>
        <taxon>Actinomycetes</taxon>
        <taxon>Kitasatosporales</taxon>
        <taxon>Streptomycetaceae</taxon>
        <taxon>Kitasatospora</taxon>
    </lineage>
</organism>
<accession>A0ABW2FXS2</accession>
<feature type="DNA-binding region" description="H-T-H motif" evidence="2">
    <location>
        <begin position="37"/>
        <end position="56"/>
    </location>
</feature>
<dbReference type="Gene3D" id="1.10.357.10">
    <property type="entry name" value="Tetracycline Repressor, domain 2"/>
    <property type="match status" value="1"/>
</dbReference>
<dbReference type="Proteomes" id="UP001596435">
    <property type="component" value="Unassembled WGS sequence"/>
</dbReference>
<dbReference type="InterPro" id="IPR036271">
    <property type="entry name" value="Tet_transcr_reg_TetR-rel_C_sf"/>
</dbReference>
<name>A0ABW2FXS2_9ACTN</name>
<comment type="caution">
    <text evidence="4">The sequence shown here is derived from an EMBL/GenBank/DDBJ whole genome shotgun (WGS) entry which is preliminary data.</text>
</comment>